<dbReference type="Proteomes" id="UP000735302">
    <property type="component" value="Unassembled WGS sequence"/>
</dbReference>
<feature type="region of interest" description="Disordered" evidence="1">
    <location>
        <begin position="65"/>
        <end position="90"/>
    </location>
</feature>
<keyword evidence="3" id="KW-1185">Reference proteome</keyword>
<evidence type="ECO:0000256" key="1">
    <source>
        <dbReference type="SAM" id="MobiDB-lite"/>
    </source>
</evidence>
<dbReference type="AlphaFoldDB" id="A0AAV4D4X3"/>
<comment type="caution">
    <text evidence="2">The sequence shown here is derived from an EMBL/GenBank/DDBJ whole genome shotgun (WGS) entry which is preliminary data.</text>
</comment>
<reference evidence="2 3" key="1">
    <citation type="journal article" date="2021" name="Elife">
        <title>Chloroplast acquisition without the gene transfer in kleptoplastic sea slugs, Plakobranchus ocellatus.</title>
        <authorList>
            <person name="Maeda T."/>
            <person name="Takahashi S."/>
            <person name="Yoshida T."/>
            <person name="Shimamura S."/>
            <person name="Takaki Y."/>
            <person name="Nagai Y."/>
            <person name="Toyoda A."/>
            <person name="Suzuki Y."/>
            <person name="Arimoto A."/>
            <person name="Ishii H."/>
            <person name="Satoh N."/>
            <person name="Nishiyama T."/>
            <person name="Hasebe M."/>
            <person name="Maruyama T."/>
            <person name="Minagawa J."/>
            <person name="Obokata J."/>
            <person name="Shigenobu S."/>
        </authorList>
    </citation>
    <scope>NUCLEOTIDE SEQUENCE [LARGE SCALE GENOMIC DNA]</scope>
</reference>
<protein>
    <submittedName>
        <fullName evidence="2">Uncharacterized protein</fullName>
    </submittedName>
</protein>
<dbReference type="EMBL" id="BLXT01007446">
    <property type="protein sequence ID" value="GFO39183.1"/>
    <property type="molecule type" value="Genomic_DNA"/>
</dbReference>
<organism evidence="2 3">
    <name type="scientific">Plakobranchus ocellatus</name>
    <dbReference type="NCBI Taxonomy" id="259542"/>
    <lineage>
        <taxon>Eukaryota</taxon>
        <taxon>Metazoa</taxon>
        <taxon>Spiralia</taxon>
        <taxon>Lophotrochozoa</taxon>
        <taxon>Mollusca</taxon>
        <taxon>Gastropoda</taxon>
        <taxon>Heterobranchia</taxon>
        <taxon>Euthyneura</taxon>
        <taxon>Panpulmonata</taxon>
        <taxon>Sacoglossa</taxon>
        <taxon>Placobranchoidea</taxon>
        <taxon>Plakobranchidae</taxon>
        <taxon>Plakobranchus</taxon>
    </lineage>
</organism>
<sequence>MDIPFANSIARVSGLREQSFYQATIRLEPIVSSLPTTFESAMQKSGTSRIFSFRLVLYTASPQQDDLRLSGPPSSQGANGGAQTEGYLQI</sequence>
<evidence type="ECO:0000313" key="2">
    <source>
        <dbReference type="EMBL" id="GFO39183.1"/>
    </source>
</evidence>
<evidence type="ECO:0000313" key="3">
    <source>
        <dbReference type="Proteomes" id="UP000735302"/>
    </source>
</evidence>
<accession>A0AAV4D4X3</accession>
<proteinExistence type="predicted"/>
<name>A0AAV4D4X3_9GAST</name>
<gene>
    <name evidence="2" type="ORF">PoB_006568800</name>
</gene>